<comment type="caution">
    <text evidence="2">The sequence shown here is derived from an EMBL/GenBank/DDBJ whole genome shotgun (WGS) entry which is preliminary data.</text>
</comment>
<dbReference type="Proteomes" id="UP000018936">
    <property type="component" value="Unassembled WGS sequence"/>
</dbReference>
<name>V8NR42_OPHHA</name>
<dbReference type="AlphaFoldDB" id="V8NR42"/>
<gene>
    <name evidence="2" type="primary">CYLC2</name>
    <name evidence="2" type="ORF">L345_10078</name>
</gene>
<proteinExistence type="predicted"/>
<reference evidence="2 3" key="1">
    <citation type="journal article" date="2013" name="Proc. Natl. Acad. Sci. U.S.A.">
        <title>The king cobra genome reveals dynamic gene evolution and adaptation in the snake venom system.</title>
        <authorList>
            <person name="Vonk F.J."/>
            <person name="Casewell N.R."/>
            <person name="Henkel C.V."/>
            <person name="Heimberg A.M."/>
            <person name="Jansen H.J."/>
            <person name="McCleary R.J."/>
            <person name="Kerkkamp H.M."/>
            <person name="Vos R.A."/>
            <person name="Guerreiro I."/>
            <person name="Calvete J.J."/>
            <person name="Wuster W."/>
            <person name="Woods A.E."/>
            <person name="Logan J.M."/>
            <person name="Harrison R.A."/>
            <person name="Castoe T.A."/>
            <person name="de Koning A.P."/>
            <person name="Pollock D.D."/>
            <person name="Yandell M."/>
            <person name="Calderon D."/>
            <person name="Renjifo C."/>
            <person name="Currier R.B."/>
            <person name="Salgado D."/>
            <person name="Pla D."/>
            <person name="Sanz L."/>
            <person name="Hyder A.S."/>
            <person name="Ribeiro J.M."/>
            <person name="Arntzen J.W."/>
            <person name="van den Thillart G.E."/>
            <person name="Boetzer M."/>
            <person name="Pirovano W."/>
            <person name="Dirks R.P."/>
            <person name="Spaink H.P."/>
            <person name="Duboule D."/>
            <person name="McGlinn E."/>
            <person name="Kini R.M."/>
            <person name="Richardson M.K."/>
        </authorList>
    </citation>
    <scope>NUCLEOTIDE SEQUENCE</scope>
    <source>
        <tissue evidence="2">Blood</tissue>
    </source>
</reference>
<feature type="non-terminal residue" evidence="2">
    <location>
        <position position="1"/>
    </location>
</feature>
<evidence type="ECO:0000256" key="1">
    <source>
        <dbReference type="SAM" id="MobiDB-lite"/>
    </source>
</evidence>
<organism evidence="2 3">
    <name type="scientific">Ophiophagus hannah</name>
    <name type="common">King cobra</name>
    <name type="synonym">Naja hannah</name>
    <dbReference type="NCBI Taxonomy" id="8665"/>
    <lineage>
        <taxon>Eukaryota</taxon>
        <taxon>Metazoa</taxon>
        <taxon>Chordata</taxon>
        <taxon>Craniata</taxon>
        <taxon>Vertebrata</taxon>
        <taxon>Euteleostomi</taxon>
        <taxon>Lepidosauria</taxon>
        <taxon>Squamata</taxon>
        <taxon>Bifurcata</taxon>
        <taxon>Unidentata</taxon>
        <taxon>Episquamata</taxon>
        <taxon>Toxicofera</taxon>
        <taxon>Serpentes</taxon>
        <taxon>Colubroidea</taxon>
        <taxon>Elapidae</taxon>
        <taxon>Elapinae</taxon>
        <taxon>Ophiophagus</taxon>
    </lineage>
</organism>
<feature type="compositionally biased region" description="Gly residues" evidence="1">
    <location>
        <begin position="124"/>
        <end position="137"/>
    </location>
</feature>
<dbReference type="EMBL" id="AZIM01002370">
    <property type="protein sequence ID" value="ETE64153.1"/>
    <property type="molecule type" value="Genomic_DNA"/>
</dbReference>
<keyword evidence="3" id="KW-1185">Reference proteome</keyword>
<feature type="region of interest" description="Disordered" evidence="1">
    <location>
        <begin position="102"/>
        <end position="238"/>
    </location>
</feature>
<accession>V8NR42</accession>
<feature type="compositionally biased region" description="Basic and acidic residues" evidence="1">
    <location>
        <begin position="138"/>
        <end position="232"/>
    </location>
</feature>
<sequence length="238" mass="26277">MARMFFCSPFSPSSPVGARCSHSNLSWVKNLDVFQASSAKFLGIRDNVAEPLETSEMLRSINLPFQGKWWAPCSLRGSETKSSAVGKRLFESLGTALAVGPYRRKEGKEGKEARKEMGGKEMGGRQGGKEGNGGREGGNVREGRKVREGGKKEGKEGREEGSKGGREEMGGREGNRREAGREGMEEGSKGGREETGEREGNEREAGREGRKLREEGREERKERRKQGREGGNRRKGRK</sequence>
<evidence type="ECO:0000313" key="2">
    <source>
        <dbReference type="EMBL" id="ETE64153.1"/>
    </source>
</evidence>
<protein>
    <submittedName>
        <fullName evidence="2">Cylicin-2</fullName>
    </submittedName>
</protein>
<evidence type="ECO:0000313" key="3">
    <source>
        <dbReference type="Proteomes" id="UP000018936"/>
    </source>
</evidence>
<feature type="compositionally biased region" description="Basic and acidic residues" evidence="1">
    <location>
        <begin position="103"/>
        <end position="123"/>
    </location>
</feature>